<proteinExistence type="predicted"/>
<keyword evidence="1" id="KW-0732">Signal</keyword>
<dbReference type="EMBL" id="GIFC01009225">
    <property type="protein sequence ID" value="MXU91308.1"/>
    <property type="molecule type" value="Transcribed_RNA"/>
</dbReference>
<organism evidence="2">
    <name type="scientific">Ixodes ricinus</name>
    <name type="common">Common tick</name>
    <name type="synonym">Acarus ricinus</name>
    <dbReference type="NCBI Taxonomy" id="34613"/>
    <lineage>
        <taxon>Eukaryota</taxon>
        <taxon>Metazoa</taxon>
        <taxon>Ecdysozoa</taxon>
        <taxon>Arthropoda</taxon>
        <taxon>Chelicerata</taxon>
        <taxon>Arachnida</taxon>
        <taxon>Acari</taxon>
        <taxon>Parasitiformes</taxon>
        <taxon>Ixodida</taxon>
        <taxon>Ixodoidea</taxon>
        <taxon>Ixodidae</taxon>
        <taxon>Ixodinae</taxon>
        <taxon>Ixodes</taxon>
    </lineage>
</organism>
<reference evidence="2" key="1">
    <citation type="submission" date="2019-12" db="EMBL/GenBank/DDBJ databases">
        <title>An insight into the sialome of adult female Ixodes ricinus ticks feeding for 6 days.</title>
        <authorList>
            <person name="Perner J."/>
            <person name="Ribeiro J.M.C."/>
        </authorList>
    </citation>
    <scope>NUCLEOTIDE SEQUENCE</scope>
    <source>
        <strain evidence="2">Semi-engorged</strain>
        <tissue evidence="2">Salivary glands</tissue>
    </source>
</reference>
<sequence length="121" mass="13511">MIYIILIFILHPASYQNMRDCTLSLYTLSLHVYLNPVEPLPAPPNKFKTPEFYLLDTQAHQQQDSVLHIYQVPAVRTDKLHTTSSQALTCFLAAFLESFFGVCGFLGSAPVWLPGAVAPSL</sequence>
<feature type="signal peptide" evidence="1">
    <location>
        <begin position="1"/>
        <end position="15"/>
    </location>
</feature>
<dbReference type="AlphaFoldDB" id="A0A6B0UPJ5"/>
<accession>A0A6B0UPJ5</accession>
<evidence type="ECO:0000313" key="2">
    <source>
        <dbReference type="EMBL" id="MXU91308.1"/>
    </source>
</evidence>
<evidence type="ECO:0000256" key="1">
    <source>
        <dbReference type="SAM" id="SignalP"/>
    </source>
</evidence>
<name>A0A6B0UPJ5_IXORI</name>
<protein>
    <submittedName>
        <fullName evidence="2">Putative secreted protein</fullName>
    </submittedName>
</protein>
<feature type="chain" id="PRO_5025347514" evidence="1">
    <location>
        <begin position="16"/>
        <end position="121"/>
    </location>
</feature>